<dbReference type="Gene3D" id="1.20.1050.10">
    <property type="match status" value="1"/>
</dbReference>
<dbReference type="PROSITE" id="PS50405">
    <property type="entry name" value="GST_CTER"/>
    <property type="match status" value="1"/>
</dbReference>
<feature type="domain" description="GST C-terminal" evidence="1">
    <location>
        <begin position="1"/>
        <end position="127"/>
    </location>
</feature>
<evidence type="ECO:0000259" key="1">
    <source>
        <dbReference type="PROSITE" id="PS50405"/>
    </source>
</evidence>
<reference evidence="2 3" key="1">
    <citation type="journal article" date="2018" name="Nat. Ecol. Evol.">
        <title>Genomic signatures of mitonuclear coevolution across populations of Tigriopus californicus.</title>
        <authorList>
            <person name="Barreto F.S."/>
            <person name="Watson E.T."/>
            <person name="Lima T.G."/>
            <person name="Willett C.S."/>
            <person name="Edmands S."/>
            <person name="Li W."/>
            <person name="Burton R.S."/>
        </authorList>
    </citation>
    <scope>NUCLEOTIDE SEQUENCE [LARGE SCALE GENOMIC DNA]</scope>
    <source>
        <strain evidence="2 3">San Diego</strain>
    </source>
</reference>
<dbReference type="InterPro" id="IPR010987">
    <property type="entry name" value="Glutathione-S-Trfase_C-like"/>
</dbReference>
<name>A0A553P3H4_TIGCA</name>
<dbReference type="AlphaFoldDB" id="A0A553P3H4"/>
<protein>
    <recommendedName>
        <fullName evidence="1">GST C-terminal domain-containing protein</fullName>
    </recommendedName>
</protein>
<dbReference type="EMBL" id="VCGU01000008">
    <property type="protein sequence ID" value="TRY72229.1"/>
    <property type="molecule type" value="Genomic_DNA"/>
</dbReference>
<proteinExistence type="predicted"/>
<accession>A0A553P3H4</accession>
<dbReference type="Pfam" id="PF14497">
    <property type="entry name" value="GST_C_3"/>
    <property type="match status" value="1"/>
</dbReference>
<dbReference type="Proteomes" id="UP000318571">
    <property type="component" value="Chromosome 7"/>
</dbReference>
<keyword evidence="3" id="KW-1185">Reference proteome</keyword>
<dbReference type="InterPro" id="IPR036282">
    <property type="entry name" value="Glutathione-S-Trfase_C_sf"/>
</dbReference>
<comment type="caution">
    <text evidence="2">The sequence shown here is derived from an EMBL/GenBank/DDBJ whole genome shotgun (WGS) entry which is preliminary data.</text>
</comment>
<organism evidence="2 3">
    <name type="scientific">Tigriopus californicus</name>
    <name type="common">Marine copepod</name>
    <dbReference type="NCBI Taxonomy" id="6832"/>
    <lineage>
        <taxon>Eukaryota</taxon>
        <taxon>Metazoa</taxon>
        <taxon>Ecdysozoa</taxon>
        <taxon>Arthropoda</taxon>
        <taxon>Crustacea</taxon>
        <taxon>Multicrustacea</taxon>
        <taxon>Hexanauplia</taxon>
        <taxon>Copepoda</taxon>
        <taxon>Harpacticoida</taxon>
        <taxon>Harpacticidae</taxon>
        <taxon>Tigriopus</taxon>
    </lineage>
</organism>
<dbReference type="InterPro" id="IPR004046">
    <property type="entry name" value="GST_C"/>
</dbReference>
<sequence>MIGTTILLPLEFFGIRYCEDETRKQAYIKDFKEKHVVSFLQVANKLLERQGGEYFTGHGMSYGDLAVYLGLQLLNNNQMLESEGMGGIHKDILDKMQEFPHLLSLIPRVENYGKVAEYLKNRPKYPY</sequence>
<evidence type="ECO:0000313" key="2">
    <source>
        <dbReference type="EMBL" id="TRY72229.1"/>
    </source>
</evidence>
<evidence type="ECO:0000313" key="3">
    <source>
        <dbReference type="Proteomes" id="UP000318571"/>
    </source>
</evidence>
<dbReference type="SUPFAM" id="SSF47616">
    <property type="entry name" value="GST C-terminal domain-like"/>
    <property type="match status" value="1"/>
</dbReference>
<gene>
    <name evidence="2" type="ORF">TCAL_14896</name>
</gene>